<keyword evidence="2" id="KW-0472">Membrane</keyword>
<evidence type="ECO:0000313" key="4">
    <source>
        <dbReference type="Proteomes" id="UP000636010"/>
    </source>
</evidence>
<keyword evidence="1" id="KW-0175">Coiled coil</keyword>
<protein>
    <recommendedName>
        <fullName evidence="5">5-bromo-4-chloroindolyl phosphate hydrolysis protein</fullName>
    </recommendedName>
</protein>
<dbReference type="RefSeq" id="WP_188466587.1">
    <property type="nucleotide sequence ID" value="NZ_BAABHU010000013.1"/>
</dbReference>
<accession>A0ABQ1N230</accession>
<feature type="coiled-coil region" evidence="1">
    <location>
        <begin position="30"/>
        <end position="64"/>
    </location>
</feature>
<reference evidence="4" key="1">
    <citation type="journal article" date="2019" name="Int. J. Syst. Evol. Microbiol.">
        <title>The Global Catalogue of Microorganisms (GCM) 10K type strain sequencing project: providing services to taxonomists for standard genome sequencing and annotation.</title>
        <authorList>
            <consortium name="The Broad Institute Genomics Platform"/>
            <consortium name="The Broad Institute Genome Sequencing Center for Infectious Disease"/>
            <person name="Wu L."/>
            <person name="Ma J."/>
        </authorList>
    </citation>
    <scope>NUCLEOTIDE SEQUENCE [LARGE SCALE GENOMIC DNA]</scope>
    <source>
        <strain evidence="4">CGMCC 1.10832</strain>
    </source>
</reference>
<keyword evidence="2" id="KW-1133">Transmembrane helix</keyword>
<evidence type="ECO:0000256" key="1">
    <source>
        <dbReference type="SAM" id="Coils"/>
    </source>
</evidence>
<proteinExistence type="predicted"/>
<comment type="caution">
    <text evidence="3">The sequence shown here is derived from an EMBL/GenBank/DDBJ whole genome shotgun (WGS) entry which is preliminary data.</text>
</comment>
<keyword evidence="4" id="KW-1185">Reference proteome</keyword>
<gene>
    <name evidence="3" type="ORF">GCM10011506_38030</name>
</gene>
<feature type="transmembrane region" description="Helical" evidence="2">
    <location>
        <begin position="12"/>
        <end position="31"/>
    </location>
</feature>
<keyword evidence="2" id="KW-0812">Transmembrane</keyword>
<organism evidence="3 4">
    <name type="scientific">Marivirga lumbricoides</name>
    <dbReference type="NCBI Taxonomy" id="1046115"/>
    <lineage>
        <taxon>Bacteria</taxon>
        <taxon>Pseudomonadati</taxon>
        <taxon>Bacteroidota</taxon>
        <taxon>Cytophagia</taxon>
        <taxon>Cytophagales</taxon>
        <taxon>Marivirgaceae</taxon>
        <taxon>Marivirga</taxon>
    </lineage>
</organism>
<name>A0ABQ1N230_9BACT</name>
<evidence type="ECO:0000313" key="3">
    <source>
        <dbReference type="EMBL" id="GGC48798.1"/>
    </source>
</evidence>
<evidence type="ECO:0008006" key="5">
    <source>
        <dbReference type="Google" id="ProtNLM"/>
    </source>
</evidence>
<evidence type="ECO:0000256" key="2">
    <source>
        <dbReference type="SAM" id="Phobius"/>
    </source>
</evidence>
<dbReference type="EMBL" id="BMEC01000013">
    <property type="protein sequence ID" value="GGC48798.1"/>
    <property type="molecule type" value="Genomic_DNA"/>
</dbReference>
<dbReference type="Proteomes" id="UP000636010">
    <property type="component" value="Unassembled WGS sequence"/>
</dbReference>
<sequence length="228" mass="26848">MDEINDLITQYWPNLILGVMAFGFGFFTSYLKQRIKNKALLADIKRLEEEKQLVRKEHQLDIEKRKYKYESKREQFTKYFNLIDNFAIQSNEDIKTEFLPIINTYNEEFLEANGDKEKETQAITKFSEGINKLMYKANENLIRLRSETNGVKMIANPKSLDLLNHMDRLYDDSFELTSKLIKELSPAIMTNDFSGVQIVESEIKEVSAQLLKTKEEIIEQIRKELDEI</sequence>